<evidence type="ECO:0000256" key="3">
    <source>
        <dbReference type="ARBA" id="ARBA00023163"/>
    </source>
</evidence>
<dbReference type="GO" id="GO:0003700">
    <property type="term" value="F:DNA-binding transcription factor activity"/>
    <property type="evidence" value="ECO:0007669"/>
    <property type="project" value="InterPro"/>
</dbReference>
<dbReference type="PANTHER" id="PTHR42756">
    <property type="entry name" value="TRANSCRIPTIONAL REGULATOR, MARR"/>
    <property type="match status" value="1"/>
</dbReference>
<dbReference type="OrthoDB" id="32523at2"/>
<keyword evidence="2 5" id="KW-0238">DNA-binding</keyword>
<dbReference type="GO" id="GO:0003677">
    <property type="term" value="F:DNA binding"/>
    <property type="evidence" value="ECO:0007669"/>
    <property type="project" value="UniProtKB-KW"/>
</dbReference>
<dbReference type="SUPFAM" id="SSF46785">
    <property type="entry name" value="Winged helix' DNA-binding domain"/>
    <property type="match status" value="1"/>
</dbReference>
<accession>A0A1N7KH18</accession>
<evidence type="ECO:0000313" key="5">
    <source>
        <dbReference type="EMBL" id="SIS60829.1"/>
    </source>
</evidence>
<dbReference type="AlphaFoldDB" id="A0A1N7KH18"/>
<evidence type="ECO:0000259" key="4">
    <source>
        <dbReference type="PROSITE" id="PS50995"/>
    </source>
</evidence>
<evidence type="ECO:0000313" key="6">
    <source>
        <dbReference type="Proteomes" id="UP000185999"/>
    </source>
</evidence>
<dbReference type="Gene3D" id="1.10.10.10">
    <property type="entry name" value="Winged helix-like DNA-binding domain superfamily/Winged helix DNA-binding domain"/>
    <property type="match status" value="1"/>
</dbReference>
<keyword evidence="6" id="KW-1185">Reference proteome</keyword>
<organism evidence="5 6">
    <name type="scientific">Neptunomonas antarctica</name>
    <dbReference type="NCBI Taxonomy" id="619304"/>
    <lineage>
        <taxon>Bacteria</taxon>
        <taxon>Pseudomonadati</taxon>
        <taxon>Pseudomonadota</taxon>
        <taxon>Gammaproteobacteria</taxon>
        <taxon>Oceanospirillales</taxon>
        <taxon>Oceanospirillaceae</taxon>
        <taxon>Neptunomonas</taxon>
    </lineage>
</organism>
<dbReference type="Proteomes" id="UP000185999">
    <property type="component" value="Unassembled WGS sequence"/>
</dbReference>
<dbReference type="InterPro" id="IPR036390">
    <property type="entry name" value="WH_DNA-bd_sf"/>
</dbReference>
<dbReference type="PANTHER" id="PTHR42756:SF1">
    <property type="entry name" value="TRANSCRIPTIONAL REPRESSOR OF EMRAB OPERON"/>
    <property type="match status" value="1"/>
</dbReference>
<keyword evidence="1" id="KW-0805">Transcription regulation</keyword>
<protein>
    <submittedName>
        <fullName evidence="5">DNA-binding transcriptional regulator, MarR family</fullName>
    </submittedName>
</protein>
<dbReference type="STRING" id="619304.SAMN05421760_102433"/>
<dbReference type="InterPro" id="IPR000835">
    <property type="entry name" value="HTH_MarR-typ"/>
</dbReference>
<name>A0A1N7KH18_9GAMM</name>
<dbReference type="EMBL" id="FTOE01000002">
    <property type="protein sequence ID" value="SIS60829.1"/>
    <property type="molecule type" value="Genomic_DNA"/>
</dbReference>
<evidence type="ECO:0000256" key="2">
    <source>
        <dbReference type="ARBA" id="ARBA00023125"/>
    </source>
</evidence>
<sequence>MNKVKFVTSQWQREMPELDLLPMKVIAHLGKATRLITRDYLDPFFKSHGLQLGEFDVLATLRRSGAPYELAPTQLFEALLISSGGMTNRLDRLEKAGLIARAPNPEDRRGTLVVLTEEGLALMNHLVPLHVANEARSLDCLSQEEQEMLESLLGKLLDGLE</sequence>
<reference evidence="6" key="1">
    <citation type="submission" date="2017-01" db="EMBL/GenBank/DDBJ databases">
        <authorList>
            <person name="Varghese N."/>
            <person name="Submissions S."/>
        </authorList>
    </citation>
    <scope>NUCLEOTIDE SEQUENCE [LARGE SCALE GENOMIC DNA]</scope>
    <source>
        <strain evidence="6">DSM 22306</strain>
    </source>
</reference>
<dbReference type="Pfam" id="PF12802">
    <property type="entry name" value="MarR_2"/>
    <property type="match status" value="1"/>
</dbReference>
<feature type="domain" description="HTH marR-type" evidence="4">
    <location>
        <begin position="22"/>
        <end position="158"/>
    </location>
</feature>
<proteinExistence type="predicted"/>
<dbReference type="PROSITE" id="PS50995">
    <property type="entry name" value="HTH_MARR_2"/>
    <property type="match status" value="1"/>
</dbReference>
<dbReference type="PRINTS" id="PR00598">
    <property type="entry name" value="HTHMARR"/>
</dbReference>
<gene>
    <name evidence="5" type="ORF">SAMN05421760_102433</name>
</gene>
<dbReference type="SMART" id="SM00347">
    <property type="entry name" value="HTH_MARR"/>
    <property type="match status" value="1"/>
</dbReference>
<keyword evidence="3" id="KW-0804">Transcription</keyword>
<dbReference type="RefSeq" id="WP_054343359.1">
    <property type="nucleotide sequence ID" value="NZ_FTOE01000002.1"/>
</dbReference>
<dbReference type="InterPro" id="IPR036388">
    <property type="entry name" value="WH-like_DNA-bd_sf"/>
</dbReference>
<evidence type="ECO:0000256" key="1">
    <source>
        <dbReference type="ARBA" id="ARBA00023015"/>
    </source>
</evidence>